<evidence type="ECO:0000313" key="2">
    <source>
        <dbReference type="EMBL" id="CAA7268134.1"/>
    </source>
</evidence>
<gene>
    <name evidence="2" type="ORF">AAE3_LOCUS10389</name>
</gene>
<keyword evidence="3" id="KW-1185">Reference proteome</keyword>
<protein>
    <submittedName>
        <fullName evidence="2">Uncharacterized protein</fullName>
    </submittedName>
</protein>
<sequence>MRAKITCVLLATKWMRDRLEKNNDGKRKRDDDNEGDFEPEGRLKRVRVEEEEMPRAGPSRERTCRAAAVGVDQVRRRQRREQAKASDDPMVHLAWSVEKMRRQQQSMSRAVLEQLEVTNRLLTRFVTAYEKAHAEKKEEDKEKGLEEGTGEGVSQ</sequence>
<dbReference type="Proteomes" id="UP000467700">
    <property type="component" value="Unassembled WGS sequence"/>
</dbReference>
<feature type="region of interest" description="Disordered" evidence="1">
    <location>
        <begin position="132"/>
        <end position="155"/>
    </location>
</feature>
<accession>A0A8S0VZ90</accession>
<evidence type="ECO:0000256" key="1">
    <source>
        <dbReference type="SAM" id="MobiDB-lite"/>
    </source>
</evidence>
<reference evidence="2 3" key="1">
    <citation type="submission" date="2020-01" db="EMBL/GenBank/DDBJ databases">
        <authorList>
            <person name="Gupta K D."/>
        </authorList>
    </citation>
    <scope>NUCLEOTIDE SEQUENCE [LARGE SCALE GENOMIC DNA]</scope>
</reference>
<feature type="compositionally biased region" description="Basic and acidic residues" evidence="1">
    <location>
        <begin position="132"/>
        <end position="146"/>
    </location>
</feature>
<comment type="caution">
    <text evidence="2">The sequence shown here is derived from an EMBL/GenBank/DDBJ whole genome shotgun (WGS) entry which is preliminary data.</text>
</comment>
<feature type="compositionally biased region" description="Basic and acidic residues" evidence="1">
    <location>
        <begin position="39"/>
        <end position="48"/>
    </location>
</feature>
<organism evidence="2 3">
    <name type="scientific">Cyclocybe aegerita</name>
    <name type="common">Black poplar mushroom</name>
    <name type="synonym">Agrocybe aegerita</name>
    <dbReference type="NCBI Taxonomy" id="1973307"/>
    <lineage>
        <taxon>Eukaryota</taxon>
        <taxon>Fungi</taxon>
        <taxon>Dikarya</taxon>
        <taxon>Basidiomycota</taxon>
        <taxon>Agaricomycotina</taxon>
        <taxon>Agaricomycetes</taxon>
        <taxon>Agaricomycetidae</taxon>
        <taxon>Agaricales</taxon>
        <taxon>Agaricineae</taxon>
        <taxon>Bolbitiaceae</taxon>
        <taxon>Cyclocybe</taxon>
    </lineage>
</organism>
<evidence type="ECO:0000313" key="3">
    <source>
        <dbReference type="Proteomes" id="UP000467700"/>
    </source>
</evidence>
<feature type="compositionally biased region" description="Basic and acidic residues" evidence="1">
    <location>
        <begin position="18"/>
        <end position="31"/>
    </location>
</feature>
<name>A0A8S0VZ90_CYCAE</name>
<proteinExistence type="predicted"/>
<dbReference type="AlphaFoldDB" id="A0A8S0VZ90"/>
<feature type="region of interest" description="Disordered" evidence="1">
    <location>
        <begin position="18"/>
        <end position="88"/>
    </location>
</feature>
<dbReference type="EMBL" id="CACVBS010000066">
    <property type="protein sequence ID" value="CAA7268134.1"/>
    <property type="molecule type" value="Genomic_DNA"/>
</dbReference>